<accession>B8CEY2</accession>
<dbReference type="GO" id="GO:0005737">
    <property type="term" value="C:cytoplasm"/>
    <property type="evidence" value="ECO:0000318"/>
    <property type="project" value="GO_Central"/>
</dbReference>
<organism evidence="6 7">
    <name type="scientific">Thalassiosira pseudonana</name>
    <name type="common">Marine diatom</name>
    <name type="synonym">Cyclotella nana</name>
    <dbReference type="NCBI Taxonomy" id="35128"/>
    <lineage>
        <taxon>Eukaryota</taxon>
        <taxon>Sar</taxon>
        <taxon>Stramenopiles</taxon>
        <taxon>Ochrophyta</taxon>
        <taxon>Bacillariophyta</taxon>
        <taxon>Coscinodiscophyceae</taxon>
        <taxon>Thalassiosirophycidae</taxon>
        <taxon>Thalassiosirales</taxon>
        <taxon>Thalassiosiraceae</taxon>
        <taxon>Thalassiosira</taxon>
    </lineage>
</organism>
<reference evidence="6 7" key="2">
    <citation type="journal article" date="2008" name="Nature">
        <title>The Phaeodactylum genome reveals the evolutionary history of diatom genomes.</title>
        <authorList>
            <person name="Bowler C."/>
            <person name="Allen A.E."/>
            <person name="Badger J.H."/>
            <person name="Grimwood J."/>
            <person name="Jabbari K."/>
            <person name="Kuo A."/>
            <person name="Maheswari U."/>
            <person name="Martens C."/>
            <person name="Maumus F."/>
            <person name="Otillar R.P."/>
            <person name="Rayko E."/>
            <person name="Salamov A."/>
            <person name="Vandepoele K."/>
            <person name="Beszteri B."/>
            <person name="Gruber A."/>
            <person name="Heijde M."/>
            <person name="Katinka M."/>
            <person name="Mock T."/>
            <person name="Valentin K."/>
            <person name="Verret F."/>
            <person name="Berges J.A."/>
            <person name="Brownlee C."/>
            <person name="Cadoret J.P."/>
            <person name="Chiovitti A."/>
            <person name="Choi C.J."/>
            <person name="Coesel S."/>
            <person name="De Martino A."/>
            <person name="Detter J.C."/>
            <person name="Durkin C."/>
            <person name="Falciatore A."/>
            <person name="Fournet J."/>
            <person name="Haruta M."/>
            <person name="Huysman M.J."/>
            <person name="Jenkins B.D."/>
            <person name="Jiroutova K."/>
            <person name="Jorgensen R.E."/>
            <person name="Joubert Y."/>
            <person name="Kaplan A."/>
            <person name="Kroger N."/>
            <person name="Kroth P.G."/>
            <person name="La Roche J."/>
            <person name="Lindquist E."/>
            <person name="Lommer M."/>
            <person name="Martin-Jezequel V."/>
            <person name="Lopez P.J."/>
            <person name="Lucas S."/>
            <person name="Mangogna M."/>
            <person name="McGinnis K."/>
            <person name="Medlin L.K."/>
            <person name="Montsant A."/>
            <person name="Oudot-Le Secq M.P."/>
            <person name="Napoli C."/>
            <person name="Obornik M."/>
            <person name="Parker M.S."/>
            <person name="Petit J.L."/>
            <person name="Porcel B.M."/>
            <person name="Poulsen N."/>
            <person name="Robison M."/>
            <person name="Rychlewski L."/>
            <person name="Rynearson T.A."/>
            <person name="Schmutz J."/>
            <person name="Shapiro H."/>
            <person name="Siaut M."/>
            <person name="Stanley M."/>
            <person name="Sussman M.R."/>
            <person name="Taylor A.R."/>
            <person name="Vardi A."/>
            <person name="von Dassow P."/>
            <person name="Vyverman W."/>
            <person name="Willis A."/>
            <person name="Wyrwicz L.S."/>
            <person name="Rokhsar D.S."/>
            <person name="Weissenbach J."/>
            <person name="Armbrust E.V."/>
            <person name="Green B.R."/>
            <person name="Van de Peer Y."/>
            <person name="Grigoriev I.V."/>
        </authorList>
    </citation>
    <scope>NUCLEOTIDE SEQUENCE [LARGE SCALE GENOMIC DNA]</scope>
    <source>
        <strain evidence="6 7">CCMP1335</strain>
    </source>
</reference>
<dbReference type="AlphaFoldDB" id="B8CEY2"/>
<dbReference type="SUPFAM" id="SSF53187">
    <property type="entry name" value="Zn-dependent exopeptidases"/>
    <property type="match status" value="1"/>
</dbReference>
<dbReference type="PANTHER" id="PTHR12756:SF11">
    <property type="entry name" value="CYTOSOLIC CARBOXYPEPTIDASE 1"/>
    <property type="match status" value="1"/>
</dbReference>
<dbReference type="GO" id="GO:0004181">
    <property type="term" value="F:metallocarboxypeptidase activity"/>
    <property type="evidence" value="ECO:0000318"/>
    <property type="project" value="GO_Central"/>
</dbReference>
<sequence length="542" mass="60444">MNIPTSLFLLSLSKCRIVKFGLAALVSSFDGGSGQGVVSAFSHHSSPSLLTSSRARSVMPLSLITRLFSLSGGCNNSYNIPIVSISDSYDSGNGEFVSAEMCNDDDCDIKVNVKIRPDPYTKFEQKQHFQSFSFRSTLHPNSPQLKSLLDQHDKSSIKVKYILQNAGEASYAQAFKGYDTFVTTKTTPFDPDSWVRTEDAEYDEKNGCLTWNHYHEVEFLHGERGVGAVSGAYFAYFPPYSYERHLGLIARCSGKLDITVIYSLGQTLSGREIDCVSVGTGPRVCWIIHRQHPGESMASAYAEGLLTRLLGLDDKWDTVAEKAKELFTFHIVPNINPDGSASGYLRTNAAGSNLNREWAPSPAPENFDCCDETSDGTYDAPTLRRSPEVYHLLRQMDKTSCDAFLDIHGDEELPFNFLAGSQGMSNWGKRLEALHGSFLASYERTNSDMQGKVSYDPDKPNEGMKHICSNQIALRFDCFAGTLEMPFKDIEEKKGWGPARATMLGATVLEPLIHIWPYLRDEKEFWKDLPREDAYVVPSSKY</sequence>
<dbReference type="RefSeq" id="XP_002294754.1">
    <property type="nucleotide sequence ID" value="XM_002294718.1"/>
</dbReference>
<dbReference type="Gene3D" id="2.60.40.3120">
    <property type="match status" value="1"/>
</dbReference>
<dbReference type="Pfam" id="PF00246">
    <property type="entry name" value="Peptidase_M14"/>
    <property type="match status" value="1"/>
</dbReference>
<dbReference type="HOGENOM" id="CLU_042358_0_0_1"/>
<keyword evidence="7" id="KW-1185">Reference proteome</keyword>
<dbReference type="CDD" id="cd06234">
    <property type="entry name" value="M14_PaCCP-like"/>
    <property type="match status" value="1"/>
</dbReference>
<dbReference type="PaxDb" id="35128-Thaps270048"/>
<feature type="signal peptide" evidence="4">
    <location>
        <begin position="1"/>
        <end position="23"/>
    </location>
</feature>
<dbReference type="GO" id="GO:0006508">
    <property type="term" value="P:proteolysis"/>
    <property type="evidence" value="ECO:0007669"/>
    <property type="project" value="InterPro"/>
</dbReference>
<protein>
    <recommendedName>
        <fullName evidence="5">Peptidase M14 domain-containing protein</fullName>
    </recommendedName>
</protein>
<dbReference type="Gene3D" id="3.40.630.10">
    <property type="entry name" value="Zn peptidases"/>
    <property type="match status" value="1"/>
</dbReference>
<dbReference type="PANTHER" id="PTHR12756">
    <property type="entry name" value="CYTOSOLIC CARBOXYPEPTIDASE"/>
    <property type="match status" value="1"/>
</dbReference>
<dbReference type="GO" id="GO:0015631">
    <property type="term" value="F:tubulin binding"/>
    <property type="evidence" value="ECO:0000318"/>
    <property type="project" value="GO_Central"/>
</dbReference>
<evidence type="ECO:0000259" key="5">
    <source>
        <dbReference type="PROSITE" id="PS52035"/>
    </source>
</evidence>
<dbReference type="GO" id="GO:0015630">
    <property type="term" value="C:microtubule cytoskeleton"/>
    <property type="evidence" value="ECO:0000318"/>
    <property type="project" value="GO_Central"/>
</dbReference>
<evidence type="ECO:0000313" key="7">
    <source>
        <dbReference type="Proteomes" id="UP000001449"/>
    </source>
</evidence>
<dbReference type="InParanoid" id="B8CEY2"/>
<dbReference type="PROSITE" id="PS52035">
    <property type="entry name" value="PEPTIDASE_M14"/>
    <property type="match status" value="1"/>
</dbReference>
<reference evidence="6 7" key="1">
    <citation type="journal article" date="2004" name="Science">
        <title>The genome of the diatom Thalassiosira pseudonana: ecology, evolution, and metabolism.</title>
        <authorList>
            <person name="Armbrust E.V."/>
            <person name="Berges J.A."/>
            <person name="Bowler C."/>
            <person name="Green B.R."/>
            <person name="Martinez D."/>
            <person name="Putnam N.H."/>
            <person name="Zhou S."/>
            <person name="Allen A.E."/>
            <person name="Apt K.E."/>
            <person name="Bechner M."/>
            <person name="Brzezinski M.A."/>
            <person name="Chaal B.K."/>
            <person name="Chiovitti A."/>
            <person name="Davis A.K."/>
            <person name="Demarest M.S."/>
            <person name="Detter J.C."/>
            <person name="Glavina T."/>
            <person name="Goodstein D."/>
            <person name="Hadi M.Z."/>
            <person name="Hellsten U."/>
            <person name="Hildebrand M."/>
            <person name="Jenkins B.D."/>
            <person name="Jurka J."/>
            <person name="Kapitonov V.V."/>
            <person name="Kroger N."/>
            <person name="Lau W.W."/>
            <person name="Lane T.W."/>
            <person name="Larimer F.W."/>
            <person name="Lippmeier J.C."/>
            <person name="Lucas S."/>
            <person name="Medina M."/>
            <person name="Montsant A."/>
            <person name="Obornik M."/>
            <person name="Parker M.S."/>
            <person name="Palenik B."/>
            <person name="Pazour G.J."/>
            <person name="Richardson P.M."/>
            <person name="Rynearson T.A."/>
            <person name="Saito M.A."/>
            <person name="Schwartz D.C."/>
            <person name="Thamatrakoln K."/>
            <person name="Valentin K."/>
            <person name="Vardi A."/>
            <person name="Wilkerson F.P."/>
            <person name="Rokhsar D.S."/>
        </authorList>
    </citation>
    <scope>NUCLEOTIDE SEQUENCE [LARGE SCALE GENOMIC DNA]</scope>
    <source>
        <strain evidence="6 7">CCMP1335</strain>
    </source>
</reference>
<dbReference type="Proteomes" id="UP000001449">
    <property type="component" value="Chromosome 20"/>
</dbReference>
<evidence type="ECO:0000256" key="4">
    <source>
        <dbReference type="SAM" id="SignalP"/>
    </source>
</evidence>
<dbReference type="EMBL" id="CM000652">
    <property type="protein sequence ID" value="EED88114.1"/>
    <property type="molecule type" value="Genomic_DNA"/>
</dbReference>
<evidence type="ECO:0000256" key="1">
    <source>
        <dbReference type="ARBA" id="ARBA00001947"/>
    </source>
</evidence>
<proteinExistence type="inferred from homology"/>
<dbReference type="InterPro" id="IPR050821">
    <property type="entry name" value="Cytosolic_carboxypeptidase"/>
</dbReference>
<dbReference type="InterPro" id="IPR000834">
    <property type="entry name" value="Peptidase_M14"/>
</dbReference>
<dbReference type="GeneID" id="7447753"/>
<comment type="similarity">
    <text evidence="2 3">Belongs to the peptidase M14 family.</text>
</comment>
<dbReference type="Pfam" id="PF18027">
    <property type="entry name" value="Pepdidase_M14_N"/>
    <property type="match status" value="1"/>
</dbReference>
<dbReference type="InterPro" id="IPR040626">
    <property type="entry name" value="Pepdidase_M14_N"/>
</dbReference>
<evidence type="ECO:0000256" key="2">
    <source>
        <dbReference type="ARBA" id="ARBA00005988"/>
    </source>
</evidence>
<name>B8CEY2_THAPS</name>
<dbReference type="GO" id="GO:0008270">
    <property type="term" value="F:zinc ion binding"/>
    <property type="evidence" value="ECO:0007669"/>
    <property type="project" value="InterPro"/>
</dbReference>
<evidence type="ECO:0000313" key="6">
    <source>
        <dbReference type="EMBL" id="EED88114.1"/>
    </source>
</evidence>
<dbReference type="KEGG" id="tps:THAPSDRAFT_270048"/>
<feature type="domain" description="Peptidase M14" evidence="5">
    <location>
        <begin position="238"/>
        <end position="542"/>
    </location>
</feature>
<comment type="caution">
    <text evidence="3">Lacks conserved residue(s) required for the propagation of feature annotation.</text>
</comment>
<dbReference type="eggNOG" id="KOG3641">
    <property type="taxonomic scope" value="Eukaryota"/>
</dbReference>
<feature type="chain" id="PRO_5002870076" description="Peptidase M14 domain-containing protein" evidence="4">
    <location>
        <begin position="24"/>
        <end position="542"/>
    </location>
</feature>
<gene>
    <name evidence="6" type="ORF">THAPSDRAFT_270048</name>
</gene>
<evidence type="ECO:0000256" key="3">
    <source>
        <dbReference type="PROSITE-ProRule" id="PRU01379"/>
    </source>
</evidence>
<dbReference type="OMA" id="SMASWWM"/>
<comment type="cofactor">
    <cofactor evidence="1">
        <name>Zn(2+)</name>
        <dbReference type="ChEBI" id="CHEBI:29105"/>
    </cofactor>
</comment>
<keyword evidence="4" id="KW-0732">Signal</keyword>